<keyword evidence="2" id="KW-0812">Transmembrane</keyword>
<evidence type="ECO:0000313" key="4">
    <source>
        <dbReference type="Proteomes" id="UP000076837"/>
    </source>
</evidence>
<reference evidence="3 4" key="1">
    <citation type="journal article" date="2016" name="Sci. Rep.">
        <title>Draft genome sequencing and secretome analysis of fungal phytopathogen Ascochyta rabiei provides insight into the necrotrophic effector repertoire.</title>
        <authorList>
            <person name="Verma S."/>
            <person name="Gazara R.K."/>
            <person name="Nizam S."/>
            <person name="Parween S."/>
            <person name="Chattopadhyay D."/>
            <person name="Verma P.K."/>
        </authorList>
    </citation>
    <scope>NUCLEOTIDE SEQUENCE [LARGE SCALE GENOMIC DNA]</scope>
    <source>
        <strain evidence="3 4">ArDII</strain>
    </source>
</reference>
<dbReference type="AlphaFoldDB" id="A0A163HAZ3"/>
<keyword evidence="2" id="KW-1133">Transmembrane helix</keyword>
<feature type="compositionally biased region" description="Pro residues" evidence="1">
    <location>
        <begin position="16"/>
        <end position="28"/>
    </location>
</feature>
<feature type="compositionally biased region" description="Polar residues" evidence="1">
    <location>
        <begin position="30"/>
        <end position="45"/>
    </location>
</feature>
<dbReference type="EMBL" id="JYNV01000132">
    <property type="protein sequence ID" value="KZM25221.1"/>
    <property type="molecule type" value="Genomic_DNA"/>
</dbReference>
<organism evidence="3 4">
    <name type="scientific">Didymella rabiei</name>
    <name type="common">Chickpea ascochyta blight fungus</name>
    <name type="synonym">Mycosphaerella rabiei</name>
    <dbReference type="NCBI Taxonomy" id="5454"/>
    <lineage>
        <taxon>Eukaryota</taxon>
        <taxon>Fungi</taxon>
        <taxon>Dikarya</taxon>
        <taxon>Ascomycota</taxon>
        <taxon>Pezizomycotina</taxon>
        <taxon>Dothideomycetes</taxon>
        <taxon>Pleosporomycetidae</taxon>
        <taxon>Pleosporales</taxon>
        <taxon>Pleosporineae</taxon>
        <taxon>Didymellaceae</taxon>
        <taxon>Ascochyta</taxon>
    </lineage>
</organism>
<evidence type="ECO:0000313" key="3">
    <source>
        <dbReference type="EMBL" id="KZM25221.1"/>
    </source>
</evidence>
<evidence type="ECO:0000256" key="1">
    <source>
        <dbReference type="SAM" id="MobiDB-lite"/>
    </source>
</evidence>
<protein>
    <submittedName>
        <fullName evidence="3">Uncharacterized protein</fullName>
    </submittedName>
</protein>
<name>A0A163HAZ3_DIDRA</name>
<evidence type="ECO:0000256" key="2">
    <source>
        <dbReference type="SAM" id="Phobius"/>
    </source>
</evidence>
<sequence>MSTVVSEDVLLATPQPTVPEPPNTPPQPACNASETSSSTDSCTPKPTSIKTLSFTGFDAINYSSVILLAIIGLAYSVKSYWATTKSNRLAEESNKLTEESNTLSKMESCRVHPHDKALFNDPLCTEMRQRLDYDQDPTMGRVVRWVKRTFGGTNFKGRGRRLQDGYSALV</sequence>
<dbReference type="Proteomes" id="UP000076837">
    <property type="component" value="Unassembled WGS sequence"/>
</dbReference>
<keyword evidence="4" id="KW-1185">Reference proteome</keyword>
<gene>
    <name evidence="3" type="ORF">ST47_g3635</name>
</gene>
<keyword evidence="2" id="KW-0472">Membrane</keyword>
<feature type="transmembrane region" description="Helical" evidence="2">
    <location>
        <begin position="59"/>
        <end position="77"/>
    </location>
</feature>
<comment type="caution">
    <text evidence="3">The sequence shown here is derived from an EMBL/GenBank/DDBJ whole genome shotgun (WGS) entry which is preliminary data.</text>
</comment>
<proteinExistence type="predicted"/>
<accession>A0A163HAZ3</accession>
<feature type="region of interest" description="Disordered" evidence="1">
    <location>
        <begin position="1"/>
        <end position="45"/>
    </location>
</feature>